<keyword evidence="2" id="KW-1185">Reference proteome</keyword>
<comment type="caution">
    <text evidence="1">The sequence shown here is derived from an EMBL/GenBank/DDBJ whole genome shotgun (WGS) entry which is preliminary data.</text>
</comment>
<name>A0A843UYI1_COLES</name>
<dbReference type="EMBL" id="NMUH01000845">
    <property type="protein sequence ID" value="MQL85713.1"/>
    <property type="molecule type" value="Genomic_DNA"/>
</dbReference>
<proteinExistence type="predicted"/>
<evidence type="ECO:0000313" key="1">
    <source>
        <dbReference type="EMBL" id="MQL85713.1"/>
    </source>
</evidence>
<accession>A0A843UYI1</accession>
<dbReference type="AlphaFoldDB" id="A0A843UYI1"/>
<protein>
    <submittedName>
        <fullName evidence="1">Uncharacterized protein</fullName>
    </submittedName>
</protein>
<evidence type="ECO:0000313" key="2">
    <source>
        <dbReference type="Proteomes" id="UP000652761"/>
    </source>
</evidence>
<reference evidence="1" key="1">
    <citation type="submission" date="2017-07" db="EMBL/GenBank/DDBJ databases">
        <title>Taro Niue Genome Assembly and Annotation.</title>
        <authorList>
            <person name="Atibalentja N."/>
            <person name="Keating K."/>
            <person name="Fields C.J."/>
        </authorList>
    </citation>
    <scope>NUCLEOTIDE SEQUENCE</scope>
    <source>
        <strain evidence="1">Niue_2</strain>
        <tissue evidence="1">Leaf</tissue>
    </source>
</reference>
<dbReference type="Proteomes" id="UP000652761">
    <property type="component" value="Unassembled WGS sequence"/>
</dbReference>
<sequence length="365" mass="41419">MQQIAHVIALNMMSRVSSYRGESSDMSRRREGTIRCTDISILPFAPHSITKENLPRLDRGFLVRPWGWDAPNDLLATEWMQLERAILAGQDGILGMCGFNFPSFPLGFLMQMQFSYVHQLGLFSSEPTCPIRGASVIPAVWELHRQHKLRPSFAGHTLLLSGSQFAIEGYDRLCFLDQIMSGSTASWYDRWSVVSSHRFHFGMTEWLIGVLHYYHDMLDQVGLRHAVTAALYDYPCHSGLLQLLAERFKRRFNTFGTAEGETSLDLWTFHRISGLPVSGHFYGVCLDDLHHDYSTGAGSYVLPYSFRQPMKVWRGLARCGKEKSPPASSGNVRVSFTAWVRYFYHGPYCFCDGFASDTHDPGSCM</sequence>
<gene>
    <name evidence="1" type="ORF">Taro_018237</name>
</gene>
<organism evidence="1 2">
    <name type="scientific">Colocasia esculenta</name>
    <name type="common">Wild taro</name>
    <name type="synonym">Arum esculentum</name>
    <dbReference type="NCBI Taxonomy" id="4460"/>
    <lineage>
        <taxon>Eukaryota</taxon>
        <taxon>Viridiplantae</taxon>
        <taxon>Streptophyta</taxon>
        <taxon>Embryophyta</taxon>
        <taxon>Tracheophyta</taxon>
        <taxon>Spermatophyta</taxon>
        <taxon>Magnoliopsida</taxon>
        <taxon>Liliopsida</taxon>
        <taxon>Araceae</taxon>
        <taxon>Aroideae</taxon>
        <taxon>Colocasieae</taxon>
        <taxon>Colocasia</taxon>
    </lineage>
</organism>